<accession>A0A0G2I3S4</accession>
<protein>
    <submittedName>
        <fullName evidence="1">Uncharacterized protein</fullName>
    </submittedName>
</protein>
<gene>
    <name evidence="1" type="ORF">EMCG_08862</name>
</gene>
<evidence type="ECO:0000313" key="1">
    <source>
        <dbReference type="EMBL" id="KKZ65287.1"/>
    </source>
</evidence>
<evidence type="ECO:0000313" key="2">
    <source>
        <dbReference type="Proteomes" id="UP000034164"/>
    </source>
</evidence>
<reference evidence="2" key="1">
    <citation type="journal article" date="2015" name="PLoS Genet.">
        <title>The dynamic genome and transcriptome of the human fungal pathogen Blastomyces and close relative Emmonsia.</title>
        <authorList>
            <person name="Munoz J.F."/>
            <person name="Gauthier G.M."/>
            <person name="Desjardins C.A."/>
            <person name="Gallo J.E."/>
            <person name="Holder J."/>
            <person name="Sullivan T.D."/>
            <person name="Marty A.J."/>
            <person name="Carmen J.C."/>
            <person name="Chen Z."/>
            <person name="Ding L."/>
            <person name="Gujja S."/>
            <person name="Magrini V."/>
            <person name="Misas E."/>
            <person name="Mitreva M."/>
            <person name="Priest M."/>
            <person name="Saif S."/>
            <person name="Whiston E.A."/>
            <person name="Young S."/>
            <person name="Zeng Q."/>
            <person name="Goldman W.E."/>
            <person name="Mardis E.R."/>
            <person name="Taylor J.W."/>
            <person name="McEwen J.G."/>
            <person name="Clay O.K."/>
            <person name="Klein B.S."/>
            <person name="Cuomo C.A."/>
        </authorList>
    </citation>
    <scope>NUCLEOTIDE SEQUENCE [LARGE SCALE GENOMIC DNA]</scope>
    <source>
        <strain evidence="2">UAMH 3008</strain>
    </source>
</reference>
<organism evidence="1 2">
    <name type="scientific">[Emmonsia] crescens</name>
    <dbReference type="NCBI Taxonomy" id="73230"/>
    <lineage>
        <taxon>Eukaryota</taxon>
        <taxon>Fungi</taxon>
        <taxon>Dikarya</taxon>
        <taxon>Ascomycota</taxon>
        <taxon>Pezizomycotina</taxon>
        <taxon>Eurotiomycetes</taxon>
        <taxon>Eurotiomycetidae</taxon>
        <taxon>Onygenales</taxon>
        <taxon>Ajellomycetaceae</taxon>
        <taxon>Emergomyces</taxon>
    </lineage>
</organism>
<dbReference type="VEuPathDB" id="FungiDB:EMCG_08862"/>
<comment type="caution">
    <text evidence="1">The sequence shown here is derived from an EMBL/GenBank/DDBJ whole genome shotgun (WGS) entry which is preliminary data.</text>
</comment>
<dbReference type="AlphaFoldDB" id="A0A0G2I3S4"/>
<name>A0A0G2I3S4_9EURO</name>
<proteinExistence type="predicted"/>
<dbReference type="Proteomes" id="UP000034164">
    <property type="component" value="Unassembled WGS sequence"/>
</dbReference>
<dbReference type="EMBL" id="LCZI01000676">
    <property type="protein sequence ID" value="KKZ65287.1"/>
    <property type="molecule type" value="Genomic_DNA"/>
</dbReference>
<sequence length="61" mass="6847">MARCRGVCEKQTGAIHAGKDSQWCTCLSDLYQAEPRRNFRGGLYLDQVRDSSEDYPPAAHS</sequence>